<protein>
    <recommendedName>
        <fullName evidence="5">Secreted protein</fullName>
    </recommendedName>
</protein>
<name>A0ABY2PAQ9_9ACTN</name>
<feature type="chain" id="PRO_5046721071" description="Secreted protein" evidence="2">
    <location>
        <begin position="38"/>
        <end position="136"/>
    </location>
</feature>
<accession>A0ABY2PAQ9</accession>
<keyword evidence="4" id="KW-1185">Reference proteome</keyword>
<comment type="caution">
    <text evidence="3">The sequence shown here is derived from an EMBL/GenBank/DDBJ whole genome shotgun (WGS) entry which is preliminary data.</text>
</comment>
<dbReference type="RefSeq" id="WP_028416470.1">
    <property type="nucleotide sequence ID" value="NZ_JBLLLO010000010.1"/>
</dbReference>
<gene>
    <name evidence="3" type="ORF">E5Z02_22365</name>
</gene>
<evidence type="ECO:0000313" key="3">
    <source>
        <dbReference type="EMBL" id="TGZ05856.1"/>
    </source>
</evidence>
<dbReference type="Proteomes" id="UP000306274">
    <property type="component" value="Unassembled WGS sequence"/>
</dbReference>
<feature type="region of interest" description="Disordered" evidence="1">
    <location>
        <begin position="48"/>
        <end position="123"/>
    </location>
</feature>
<dbReference type="EMBL" id="SRZK01000246">
    <property type="protein sequence ID" value="TGZ05856.1"/>
    <property type="molecule type" value="Genomic_DNA"/>
</dbReference>
<evidence type="ECO:0000256" key="1">
    <source>
        <dbReference type="SAM" id="MobiDB-lite"/>
    </source>
</evidence>
<reference evidence="3 4" key="1">
    <citation type="submission" date="2019-04" db="EMBL/GenBank/DDBJ databases">
        <title>Streptomyces rhizosphaericola sp. nov., an actinobacterium isolated from the wheat rhizosphere.</title>
        <authorList>
            <person name="Vargas Hoyos H.A."/>
            <person name="Santos S.N."/>
            <person name="Genuario D.B."/>
            <person name="Melo I.S."/>
            <person name="Da Silva L.J."/>
            <person name="Da Silva F.S.P."/>
            <person name="Zucchi T.D."/>
        </authorList>
    </citation>
    <scope>NUCLEOTIDE SEQUENCE [LARGE SCALE GENOMIC DNA]</scope>
    <source>
        <strain evidence="3 4">1AS2c</strain>
    </source>
</reference>
<evidence type="ECO:0008006" key="5">
    <source>
        <dbReference type="Google" id="ProtNLM"/>
    </source>
</evidence>
<feature type="signal peptide" evidence="2">
    <location>
        <begin position="1"/>
        <end position="37"/>
    </location>
</feature>
<evidence type="ECO:0000313" key="4">
    <source>
        <dbReference type="Proteomes" id="UP000306274"/>
    </source>
</evidence>
<proteinExistence type="predicted"/>
<sequence>MVLRWRWRLQRFRPFRSVLLPLLAILVTAHLAGAAHASPGAVPHEVWPAAAASGGHAPHSPAERVVPFHEHDHHGHMDHSVDRPRAADDAPTGPSADGVRVADPVTGPSRPPCGAGPRPSVPARPFDSSLLCVWRL</sequence>
<feature type="compositionally biased region" description="Basic and acidic residues" evidence="1">
    <location>
        <begin position="66"/>
        <end position="88"/>
    </location>
</feature>
<organism evidence="3 4">
    <name type="scientific">Streptomyces rhizosphaericola</name>
    <dbReference type="NCBI Taxonomy" id="2564098"/>
    <lineage>
        <taxon>Bacteria</taxon>
        <taxon>Bacillati</taxon>
        <taxon>Actinomycetota</taxon>
        <taxon>Actinomycetes</taxon>
        <taxon>Kitasatosporales</taxon>
        <taxon>Streptomycetaceae</taxon>
        <taxon>Streptomyces</taxon>
    </lineage>
</organism>
<keyword evidence="2" id="KW-0732">Signal</keyword>
<evidence type="ECO:0000256" key="2">
    <source>
        <dbReference type="SAM" id="SignalP"/>
    </source>
</evidence>
<feature type="compositionally biased region" description="Low complexity" evidence="1">
    <location>
        <begin position="49"/>
        <end position="60"/>
    </location>
</feature>